<dbReference type="Proteomes" id="UP001283361">
    <property type="component" value="Unassembled WGS sequence"/>
</dbReference>
<dbReference type="PANTHER" id="PTHR22801">
    <property type="entry name" value="LITHOSTATHINE"/>
    <property type="match status" value="1"/>
</dbReference>
<keyword evidence="1" id="KW-0732">Signal</keyword>
<dbReference type="CDD" id="cd00037">
    <property type="entry name" value="CLECT"/>
    <property type="match status" value="1"/>
</dbReference>
<dbReference type="Gene3D" id="3.10.100.10">
    <property type="entry name" value="Mannose-Binding Protein A, subunit A"/>
    <property type="match status" value="1"/>
</dbReference>
<dbReference type="PANTHER" id="PTHR22801:SF63">
    <property type="entry name" value="C-TYPE LECTIN DOMAIN-CONTAINING PROTEIN"/>
    <property type="match status" value="1"/>
</dbReference>
<dbReference type="InterPro" id="IPR016186">
    <property type="entry name" value="C-type_lectin-like/link_sf"/>
</dbReference>
<evidence type="ECO:0000256" key="1">
    <source>
        <dbReference type="SAM" id="SignalP"/>
    </source>
</evidence>
<organism evidence="3 4">
    <name type="scientific">Elysia crispata</name>
    <name type="common">lettuce slug</name>
    <dbReference type="NCBI Taxonomy" id="231223"/>
    <lineage>
        <taxon>Eukaryota</taxon>
        <taxon>Metazoa</taxon>
        <taxon>Spiralia</taxon>
        <taxon>Lophotrochozoa</taxon>
        <taxon>Mollusca</taxon>
        <taxon>Gastropoda</taxon>
        <taxon>Heterobranchia</taxon>
        <taxon>Euthyneura</taxon>
        <taxon>Panpulmonata</taxon>
        <taxon>Sacoglossa</taxon>
        <taxon>Placobranchoidea</taxon>
        <taxon>Plakobranchidae</taxon>
        <taxon>Elysia</taxon>
    </lineage>
</organism>
<dbReference type="SMART" id="SM00034">
    <property type="entry name" value="CLECT"/>
    <property type="match status" value="1"/>
</dbReference>
<sequence length="234" mass="26764">MVLYPVGLLLLMALPGYFSTATLPVNYSCPRGASQSRGSDYLIFLDNTCFLFVLHSFDYFDTAQNKCFSSGGTLAMPKTKDVNDFLLQEMRRLNITQPMWIGMNDKAEEGTWIWEDGSEVESWGNINYDFWPGDIEDCMALDPNDGQWHDRPCLELRFLPKGFMNHKFSFICQYPKIDISVYDDHVGHGKIDDDVKGSVDKNDSVGHCPPFDCYDLQCNEFKYENGCLLCQCED</sequence>
<dbReference type="AlphaFoldDB" id="A0AAE0ZCR4"/>
<dbReference type="SUPFAM" id="SSF56436">
    <property type="entry name" value="C-type lectin-like"/>
    <property type="match status" value="1"/>
</dbReference>
<dbReference type="EMBL" id="JAWDGP010004172">
    <property type="protein sequence ID" value="KAK3767063.1"/>
    <property type="molecule type" value="Genomic_DNA"/>
</dbReference>
<evidence type="ECO:0000313" key="3">
    <source>
        <dbReference type="EMBL" id="KAK3767063.1"/>
    </source>
</evidence>
<protein>
    <recommendedName>
        <fullName evidence="2">C-type lectin domain-containing protein</fullName>
    </recommendedName>
</protein>
<feature type="signal peptide" evidence="1">
    <location>
        <begin position="1"/>
        <end position="20"/>
    </location>
</feature>
<dbReference type="InterPro" id="IPR001304">
    <property type="entry name" value="C-type_lectin-like"/>
</dbReference>
<gene>
    <name evidence="3" type="ORF">RRG08_054111</name>
</gene>
<dbReference type="PROSITE" id="PS50041">
    <property type="entry name" value="C_TYPE_LECTIN_2"/>
    <property type="match status" value="1"/>
</dbReference>
<feature type="chain" id="PRO_5042234402" description="C-type lectin domain-containing protein" evidence="1">
    <location>
        <begin position="21"/>
        <end position="234"/>
    </location>
</feature>
<reference evidence="3" key="1">
    <citation type="journal article" date="2023" name="G3 (Bethesda)">
        <title>A reference genome for the long-term kleptoplast-retaining sea slug Elysia crispata morphotype clarki.</title>
        <authorList>
            <person name="Eastman K.E."/>
            <person name="Pendleton A.L."/>
            <person name="Shaikh M.A."/>
            <person name="Suttiyut T."/>
            <person name="Ogas R."/>
            <person name="Tomko P."/>
            <person name="Gavelis G."/>
            <person name="Widhalm J.R."/>
            <person name="Wisecaver J.H."/>
        </authorList>
    </citation>
    <scope>NUCLEOTIDE SEQUENCE</scope>
    <source>
        <strain evidence="3">ECLA1</strain>
    </source>
</reference>
<name>A0AAE0ZCR4_9GAST</name>
<evidence type="ECO:0000313" key="4">
    <source>
        <dbReference type="Proteomes" id="UP001283361"/>
    </source>
</evidence>
<dbReference type="InterPro" id="IPR050801">
    <property type="entry name" value="Ca-Dep_Lectins_ImmuneDev"/>
</dbReference>
<dbReference type="Pfam" id="PF00059">
    <property type="entry name" value="Lectin_C"/>
    <property type="match status" value="1"/>
</dbReference>
<dbReference type="InterPro" id="IPR016187">
    <property type="entry name" value="CTDL_fold"/>
</dbReference>
<keyword evidence="4" id="KW-1185">Reference proteome</keyword>
<comment type="caution">
    <text evidence="3">The sequence shown here is derived from an EMBL/GenBank/DDBJ whole genome shotgun (WGS) entry which is preliminary data.</text>
</comment>
<feature type="domain" description="C-type lectin" evidence="2">
    <location>
        <begin position="45"/>
        <end position="153"/>
    </location>
</feature>
<evidence type="ECO:0000259" key="2">
    <source>
        <dbReference type="PROSITE" id="PS50041"/>
    </source>
</evidence>
<proteinExistence type="predicted"/>
<accession>A0AAE0ZCR4</accession>